<keyword evidence="2" id="KW-1185">Reference proteome</keyword>
<name>A3MWA7_PYRCJ</name>
<evidence type="ECO:0000313" key="1">
    <source>
        <dbReference type="EMBL" id="ABO08924.1"/>
    </source>
</evidence>
<dbReference type="HOGENOM" id="CLU_115256_0_0_2"/>
<dbReference type="PANTHER" id="PTHR34237">
    <property type="entry name" value="PAREP8-RELATED"/>
    <property type="match status" value="1"/>
</dbReference>
<organism evidence="1 2">
    <name type="scientific">Pyrobaculum calidifontis (strain DSM 21063 / JCM 11548 / VA1)</name>
    <dbReference type="NCBI Taxonomy" id="410359"/>
    <lineage>
        <taxon>Archaea</taxon>
        <taxon>Thermoproteota</taxon>
        <taxon>Thermoprotei</taxon>
        <taxon>Thermoproteales</taxon>
        <taxon>Thermoproteaceae</taxon>
        <taxon>Pyrobaculum</taxon>
    </lineage>
</organism>
<dbReference type="OrthoDB" id="42171at2157"/>
<evidence type="ECO:0000313" key="2">
    <source>
        <dbReference type="Proteomes" id="UP000001431"/>
    </source>
</evidence>
<sequence>MLPKSLLEEAKRRGVDLVEVVAKALSLDPPAIAEAHLELAERFLEEGRGLVDKDPVQASEKLYKAAVEAVKAAAVLLGLEEAERAREAGRWTAALLFSAVEKLAEKTQREVRWWWRTAWVLHVEGFHEARLKPTEKDVEDVENLVKLVGKLKKGDLGEVPGAVG</sequence>
<dbReference type="Pfam" id="PF05942">
    <property type="entry name" value="PaREP1"/>
    <property type="match status" value="1"/>
</dbReference>
<reference evidence="1" key="1">
    <citation type="submission" date="2007-02" db="EMBL/GenBank/DDBJ databases">
        <title>Complete sequence of Pyrobaculum calidifontis JCM 11548.</title>
        <authorList>
            <consortium name="US DOE Joint Genome Institute"/>
            <person name="Copeland A."/>
            <person name="Lucas S."/>
            <person name="Lapidus A."/>
            <person name="Barry K."/>
            <person name="Glavina del Rio T."/>
            <person name="Dalin E."/>
            <person name="Tice H."/>
            <person name="Pitluck S."/>
            <person name="Chain P."/>
            <person name="Malfatti S."/>
            <person name="Shin M."/>
            <person name="Vergez L."/>
            <person name="Schmutz J."/>
            <person name="Larimer F."/>
            <person name="Land M."/>
            <person name="Hauser L."/>
            <person name="Kyrpides N."/>
            <person name="Mikhailova N."/>
            <person name="Cozen A.E."/>
            <person name="Fitz-Gibbon S.T."/>
            <person name="House C.H."/>
            <person name="Saltikov C."/>
            <person name="Lowe T.M."/>
            <person name="Richardson P."/>
        </authorList>
    </citation>
    <scope>NUCLEOTIDE SEQUENCE [LARGE SCALE GENOMIC DNA]</scope>
    <source>
        <strain evidence="1">JCM 11548</strain>
    </source>
</reference>
<dbReference type="STRING" id="410359.Pcal_1505"/>
<accession>A3MWA7</accession>
<dbReference type="EMBL" id="CP000561">
    <property type="protein sequence ID" value="ABO08924.1"/>
    <property type="molecule type" value="Genomic_DNA"/>
</dbReference>
<gene>
    <name evidence="1" type="ordered locus">Pcal_1505</name>
</gene>
<dbReference type="AlphaFoldDB" id="A3MWA7"/>
<proteinExistence type="predicted"/>
<dbReference type="InterPro" id="IPR010268">
    <property type="entry name" value="PaREP1"/>
</dbReference>
<dbReference type="eggNOG" id="arCOG03721">
    <property type="taxonomic scope" value="Archaea"/>
</dbReference>
<dbReference type="GeneID" id="4909174"/>
<dbReference type="KEGG" id="pcl:Pcal_1505"/>
<dbReference type="RefSeq" id="WP_011850182.1">
    <property type="nucleotide sequence ID" value="NC_009073.1"/>
</dbReference>
<dbReference type="Gene3D" id="1.20.120.330">
    <property type="entry name" value="Nucleotidyltransferases domain 2"/>
    <property type="match status" value="1"/>
</dbReference>
<dbReference type="Proteomes" id="UP000001431">
    <property type="component" value="Chromosome"/>
</dbReference>
<protein>
    <submittedName>
        <fullName evidence="1">PaREP1/PaREP8 domain containing family protein</fullName>
    </submittedName>
</protein>
<dbReference type="PANTHER" id="PTHR34237:SF4">
    <property type="entry name" value="PAREP1 FAMILY PROTEIN"/>
    <property type="match status" value="1"/>
</dbReference>